<evidence type="ECO:0000256" key="2">
    <source>
        <dbReference type="SAM" id="MobiDB-lite"/>
    </source>
</evidence>
<comment type="similarity">
    <text evidence="1">Belongs to the AHA1 family.</text>
</comment>
<dbReference type="RefSeq" id="WP_192592662.1">
    <property type="nucleotide sequence ID" value="NZ_JADBEE010000002.1"/>
</dbReference>
<keyword evidence="5" id="KW-1185">Reference proteome</keyword>
<evidence type="ECO:0000313" key="5">
    <source>
        <dbReference type="Proteomes" id="UP000636579"/>
    </source>
</evidence>
<dbReference type="Proteomes" id="UP000636579">
    <property type="component" value="Unassembled WGS sequence"/>
</dbReference>
<reference evidence="4 5" key="1">
    <citation type="submission" date="2020-10" db="EMBL/GenBank/DDBJ databases">
        <title>Sequencing the genomes of 1000 actinobacteria strains.</title>
        <authorList>
            <person name="Klenk H.-P."/>
        </authorList>
    </citation>
    <scope>NUCLEOTIDE SEQUENCE [LARGE SCALE GENOMIC DNA]</scope>
    <source>
        <strain evidence="4 5">DSM 15474</strain>
    </source>
</reference>
<comment type="caution">
    <text evidence="4">The sequence shown here is derived from an EMBL/GenBank/DDBJ whole genome shotgun (WGS) entry which is preliminary data.</text>
</comment>
<dbReference type="SUPFAM" id="SSF55961">
    <property type="entry name" value="Bet v1-like"/>
    <property type="match status" value="1"/>
</dbReference>
<sequence length="186" mass="20819">MTTASESAAPDPTGSKSAAPHPTQPEPTGRLQDGPLGRELRLERRFQLPIEEAWAAVTKSERLEEWIGRWEGDPASGKVTFRMTAEGEEAPPEECLIRDCRPPHSFAVDTGVGSNVWHLRFELHQEQGTTELIFAQRASDEALGSVGPGWEYYLDRLARVLAGADASTVNWDDYYPRLSEHYEQLR</sequence>
<proteinExistence type="inferred from homology"/>
<feature type="region of interest" description="Disordered" evidence="2">
    <location>
        <begin position="1"/>
        <end position="38"/>
    </location>
</feature>
<dbReference type="Pfam" id="PF08327">
    <property type="entry name" value="AHSA1"/>
    <property type="match status" value="1"/>
</dbReference>
<dbReference type="Gene3D" id="3.30.530.20">
    <property type="match status" value="1"/>
</dbReference>
<dbReference type="EMBL" id="JADBEE010000002">
    <property type="protein sequence ID" value="MBE1515889.1"/>
    <property type="molecule type" value="Genomic_DNA"/>
</dbReference>
<evidence type="ECO:0000256" key="1">
    <source>
        <dbReference type="ARBA" id="ARBA00006817"/>
    </source>
</evidence>
<dbReference type="InterPro" id="IPR023393">
    <property type="entry name" value="START-like_dom_sf"/>
</dbReference>
<name>A0ABR9JA71_9MICC</name>
<accession>A0ABR9JA71</accession>
<feature type="domain" description="Activator of Hsp90 ATPase homologue 1/2-like C-terminal" evidence="3">
    <location>
        <begin position="48"/>
        <end position="161"/>
    </location>
</feature>
<evidence type="ECO:0000259" key="3">
    <source>
        <dbReference type="Pfam" id="PF08327"/>
    </source>
</evidence>
<dbReference type="InterPro" id="IPR013538">
    <property type="entry name" value="ASHA1/2-like_C"/>
</dbReference>
<evidence type="ECO:0000313" key="4">
    <source>
        <dbReference type="EMBL" id="MBE1515889.1"/>
    </source>
</evidence>
<gene>
    <name evidence="4" type="ORF">H4W26_002681</name>
</gene>
<protein>
    <submittedName>
        <fullName evidence="4">Uncharacterized protein YndB with AHSA1/START domain</fullName>
    </submittedName>
</protein>
<organism evidence="4 5">
    <name type="scientific">Nesterenkonia halotolerans</name>
    <dbReference type="NCBI Taxonomy" id="225325"/>
    <lineage>
        <taxon>Bacteria</taxon>
        <taxon>Bacillati</taxon>
        <taxon>Actinomycetota</taxon>
        <taxon>Actinomycetes</taxon>
        <taxon>Micrococcales</taxon>
        <taxon>Micrococcaceae</taxon>
        <taxon>Nesterenkonia</taxon>
    </lineage>
</organism>